<dbReference type="Proteomes" id="UP000245207">
    <property type="component" value="Unassembled WGS sequence"/>
</dbReference>
<keyword evidence="1" id="KW-0808">Transferase</keyword>
<protein>
    <submittedName>
        <fullName evidence="1">Hybrid signal transduction histidine kinase M</fullName>
    </submittedName>
</protein>
<reference evidence="1 2" key="1">
    <citation type="journal article" date="2018" name="Mol. Plant">
        <title>The genome of Artemisia annua provides insight into the evolution of Asteraceae family and artemisinin biosynthesis.</title>
        <authorList>
            <person name="Shen Q."/>
            <person name="Zhang L."/>
            <person name="Liao Z."/>
            <person name="Wang S."/>
            <person name="Yan T."/>
            <person name="Shi P."/>
            <person name="Liu M."/>
            <person name="Fu X."/>
            <person name="Pan Q."/>
            <person name="Wang Y."/>
            <person name="Lv Z."/>
            <person name="Lu X."/>
            <person name="Zhang F."/>
            <person name="Jiang W."/>
            <person name="Ma Y."/>
            <person name="Chen M."/>
            <person name="Hao X."/>
            <person name="Li L."/>
            <person name="Tang Y."/>
            <person name="Lv G."/>
            <person name="Zhou Y."/>
            <person name="Sun X."/>
            <person name="Brodelius P.E."/>
            <person name="Rose J.K.C."/>
            <person name="Tang K."/>
        </authorList>
    </citation>
    <scope>NUCLEOTIDE SEQUENCE [LARGE SCALE GENOMIC DNA]</scope>
    <source>
        <strain evidence="2">cv. Huhao1</strain>
        <tissue evidence="1">Leaf</tissue>
    </source>
</reference>
<comment type="caution">
    <text evidence="1">The sequence shown here is derived from an EMBL/GenBank/DDBJ whole genome shotgun (WGS) entry which is preliminary data.</text>
</comment>
<accession>A0A2U1NRS3</accession>
<name>A0A2U1NRS3_ARTAN</name>
<dbReference type="AlphaFoldDB" id="A0A2U1NRS3"/>
<evidence type="ECO:0000313" key="1">
    <source>
        <dbReference type="EMBL" id="PWA76219.1"/>
    </source>
</evidence>
<evidence type="ECO:0000313" key="2">
    <source>
        <dbReference type="Proteomes" id="UP000245207"/>
    </source>
</evidence>
<dbReference type="EMBL" id="PKPP01002300">
    <property type="protein sequence ID" value="PWA76219.1"/>
    <property type="molecule type" value="Genomic_DNA"/>
</dbReference>
<keyword evidence="1" id="KW-0418">Kinase</keyword>
<dbReference type="OrthoDB" id="695502at2759"/>
<gene>
    <name evidence="1" type="ORF">CTI12_AA236650</name>
</gene>
<sequence>MWILISLCDSLQEQVISTPGNANDLWDHLQGLFHDNKDARAISLDNELRSIKIGRISINEYCTKIKSTVDRLKNLGSLVTEKNLVIYAVNGLDSCFATIVKIIHHREPLLTFETVLNMLLLEESSSPTVLEATNSSKQKGTYSGRSPGSSHLNLNHVSWAYPGFYQACMAQVLTPPTFATCVAQQPIQQAYTSPLIHHQSQGPGAQL</sequence>
<organism evidence="1 2">
    <name type="scientific">Artemisia annua</name>
    <name type="common">Sweet wormwood</name>
    <dbReference type="NCBI Taxonomy" id="35608"/>
    <lineage>
        <taxon>Eukaryota</taxon>
        <taxon>Viridiplantae</taxon>
        <taxon>Streptophyta</taxon>
        <taxon>Embryophyta</taxon>
        <taxon>Tracheophyta</taxon>
        <taxon>Spermatophyta</taxon>
        <taxon>Magnoliopsida</taxon>
        <taxon>eudicotyledons</taxon>
        <taxon>Gunneridae</taxon>
        <taxon>Pentapetalae</taxon>
        <taxon>asterids</taxon>
        <taxon>campanulids</taxon>
        <taxon>Asterales</taxon>
        <taxon>Asteraceae</taxon>
        <taxon>Asteroideae</taxon>
        <taxon>Anthemideae</taxon>
        <taxon>Artemisiinae</taxon>
        <taxon>Artemisia</taxon>
    </lineage>
</organism>
<dbReference type="GO" id="GO:0016301">
    <property type="term" value="F:kinase activity"/>
    <property type="evidence" value="ECO:0007669"/>
    <property type="project" value="UniProtKB-KW"/>
</dbReference>
<dbReference type="PANTHER" id="PTHR47481">
    <property type="match status" value="1"/>
</dbReference>
<dbReference type="Pfam" id="PF14223">
    <property type="entry name" value="Retrotran_gag_2"/>
    <property type="match status" value="1"/>
</dbReference>
<dbReference type="PANTHER" id="PTHR47481:SF41">
    <property type="entry name" value="COPIA-LIKE POLYPROTEIN_RETROTRANSPOSON"/>
    <property type="match status" value="1"/>
</dbReference>
<keyword evidence="2" id="KW-1185">Reference proteome</keyword>
<proteinExistence type="predicted"/>